<dbReference type="NCBIfam" id="TIGR01383">
    <property type="entry name" value="not_thiJ"/>
    <property type="match status" value="1"/>
</dbReference>
<dbReference type="InterPro" id="IPR002818">
    <property type="entry name" value="DJ-1/PfpI"/>
</dbReference>
<dbReference type="SUPFAM" id="SSF52317">
    <property type="entry name" value="Class I glutamine amidotransferase-like"/>
    <property type="match status" value="1"/>
</dbReference>
<keyword evidence="6" id="KW-1185">Reference proteome</keyword>
<sequence>MSATALLLRTVAASANCLFRENLRRSSTALFSTMAKKTAVCLLAEGAEEMEAIVTVDILRRAGVSVTVASITDKECIKCSRDVKICTDAKIGDIEGQKYDAVILPGGVGWKNLAASARVGEILKAQESESKVIAAICAAPNVLKAHGIAKGKKITSYPSVKNDLTSDYSYIDDQIVVTDGNLITSKGPATAYAFGLAIVEKLVDKETAQKVADGLLYKDYK</sequence>
<dbReference type="GO" id="GO:0006979">
    <property type="term" value="P:response to oxidative stress"/>
    <property type="evidence" value="ECO:0007669"/>
    <property type="project" value="UniProtKB-ARBA"/>
</dbReference>
<dbReference type="FunFam" id="3.40.50.880:FF:000022">
    <property type="entry name" value="protein deglycase DJ-1"/>
    <property type="match status" value="1"/>
</dbReference>
<name>A0A7M7QSU8_NASVI</name>
<dbReference type="AlphaFoldDB" id="A0A7M7QSU8"/>
<dbReference type="InParanoid" id="A0A7M7QSU8"/>
<dbReference type="RefSeq" id="XP_032452282.1">
    <property type="nucleotide sequence ID" value="XM_032596391.1"/>
</dbReference>
<proteinExistence type="predicted"/>
<dbReference type="InterPro" id="IPR029062">
    <property type="entry name" value="Class_I_gatase-like"/>
</dbReference>
<dbReference type="Pfam" id="PF01965">
    <property type="entry name" value="DJ-1_PfpI"/>
    <property type="match status" value="1"/>
</dbReference>
<dbReference type="GO" id="GO:0005634">
    <property type="term" value="C:nucleus"/>
    <property type="evidence" value="ECO:0007669"/>
    <property type="project" value="TreeGrafter"/>
</dbReference>
<dbReference type="KEGG" id="nvi:100113484"/>
<dbReference type="GO" id="GO:1903189">
    <property type="term" value="P:glyoxal metabolic process"/>
    <property type="evidence" value="ECO:0007669"/>
    <property type="project" value="TreeGrafter"/>
</dbReference>
<keyword evidence="2" id="KW-0963">Cytoplasm</keyword>
<dbReference type="OrthoDB" id="543156at2759"/>
<dbReference type="PANTHER" id="PTHR48094">
    <property type="entry name" value="PROTEIN/NUCLEIC ACID DEGLYCASE DJ-1-RELATED"/>
    <property type="match status" value="1"/>
</dbReference>
<dbReference type="EnsemblMetazoa" id="XM_032596391">
    <property type="protein sequence ID" value="XP_032452282"/>
    <property type="gene ID" value="LOC100113484"/>
</dbReference>
<dbReference type="InterPro" id="IPR050325">
    <property type="entry name" value="Prot/Nucl_acid_deglycase"/>
</dbReference>
<dbReference type="GO" id="GO:0005739">
    <property type="term" value="C:mitochondrion"/>
    <property type="evidence" value="ECO:0007669"/>
    <property type="project" value="TreeGrafter"/>
</dbReference>
<dbReference type="Proteomes" id="UP000002358">
    <property type="component" value="Chromosome 2"/>
</dbReference>
<dbReference type="InterPro" id="IPR006287">
    <property type="entry name" value="DJ-1"/>
</dbReference>
<dbReference type="FunCoup" id="A0A7M7QSU8">
    <property type="interactions" value="1337"/>
</dbReference>
<organism evidence="5 6">
    <name type="scientific">Nasonia vitripennis</name>
    <name type="common">Parasitic wasp</name>
    <dbReference type="NCBI Taxonomy" id="7425"/>
    <lineage>
        <taxon>Eukaryota</taxon>
        <taxon>Metazoa</taxon>
        <taxon>Ecdysozoa</taxon>
        <taxon>Arthropoda</taxon>
        <taxon>Hexapoda</taxon>
        <taxon>Insecta</taxon>
        <taxon>Pterygota</taxon>
        <taxon>Neoptera</taxon>
        <taxon>Endopterygota</taxon>
        <taxon>Hymenoptera</taxon>
        <taxon>Apocrita</taxon>
        <taxon>Proctotrupomorpha</taxon>
        <taxon>Chalcidoidea</taxon>
        <taxon>Pteromalidae</taxon>
        <taxon>Pteromalinae</taxon>
        <taxon>Nasonia</taxon>
    </lineage>
</organism>
<accession>A0A7M7QSU8</accession>
<dbReference type="RefSeq" id="XP_032452283.1">
    <property type="nucleotide sequence ID" value="XM_032596392.1"/>
</dbReference>
<evidence type="ECO:0000313" key="5">
    <source>
        <dbReference type="EnsemblMetazoa" id="XP_032452283"/>
    </source>
</evidence>
<dbReference type="GO" id="GO:0051896">
    <property type="term" value="P:regulation of phosphatidylinositol 3-kinase/protein kinase B signal transduction"/>
    <property type="evidence" value="ECO:0007669"/>
    <property type="project" value="UniProtKB-ARBA"/>
</dbReference>
<feature type="domain" description="DJ-1/PfpI" evidence="4">
    <location>
        <begin position="38"/>
        <end position="200"/>
    </location>
</feature>
<dbReference type="EnsemblMetazoa" id="XM_032596392">
    <property type="protein sequence ID" value="XP_032452283"/>
    <property type="gene ID" value="LOC100113484"/>
</dbReference>
<dbReference type="PANTHER" id="PTHR48094:SF12">
    <property type="entry name" value="PARKINSON DISEASE PROTEIN 7 HOMOLOG"/>
    <property type="match status" value="1"/>
</dbReference>
<dbReference type="Gene3D" id="3.40.50.880">
    <property type="match status" value="1"/>
</dbReference>
<dbReference type="SMR" id="A0A7M7QSU8"/>
<evidence type="ECO:0000259" key="4">
    <source>
        <dbReference type="Pfam" id="PF01965"/>
    </source>
</evidence>
<comment type="subcellular location">
    <subcellularLocation>
        <location evidence="1">Cytoplasm</location>
    </subcellularLocation>
</comment>
<dbReference type="GeneID" id="100113484"/>
<evidence type="ECO:0000256" key="1">
    <source>
        <dbReference type="ARBA" id="ARBA00004496"/>
    </source>
</evidence>
<dbReference type="CDD" id="cd03135">
    <property type="entry name" value="GATase1_DJ-1"/>
    <property type="match status" value="1"/>
</dbReference>
<protein>
    <recommendedName>
        <fullName evidence="4">DJ-1/PfpI domain-containing protein</fullName>
    </recommendedName>
</protein>
<evidence type="ECO:0000256" key="3">
    <source>
        <dbReference type="ARBA" id="ARBA00023097"/>
    </source>
</evidence>
<evidence type="ECO:0000256" key="2">
    <source>
        <dbReference type="ARBA" id="ARBA00022490"/>
    </source>
</evidence>
<keyword evidence="3" id="KW-0558">Oxidation</keyword>
<reference evidence="5" key="1">
    <citation type="submission" date="2021-01" db="UniProtKB">
        <authorList>
            <consortium name="EnsemblMetazoa"/>
        </authorList>
    </citation>
    <scope>IDENTIFICATION</scope>
</reference>
<evidence type="ECO:0000313" key="6">
    <source>
        <dbReference type="Proteomes" id="UP000002358"/>
    </source>
</evidence>